<dbReference type="Pfam" id="PF03478">
    <property type="entry name" value="Beta-prop_KIB1-4"/>
    <property type="match status" value="1"/>
</dbReference>
<dbReference type="PANTHER" id="PTHR33110:SF71">
    <property type="entry name" value="F-BOX_KELCH-REPEAT PROTEIN"/>
    <property type="match status" value="1"/>
</dbReference>
<evidence type="ECO:0000313" key="3">
    <source>
        <dbReference type="Proteomes" id="UP000298652"/>
    </source>
</evidence>
<dbReference type="PANTHER" id="PTHR33110">
    <property type="entry name" value="F-BOX/KELCH-REPEAT PROTEIN-RELATED"/>
    <property type="match status" value="1"/>
</dbReference>
<name>A0A4V6D6D3_SETVI</name>
<dbReference type="Gramene" id="TKW13926">
    <property type="protein sequence ID" value="TKW13926"/>
    <property type="gene ID" value="SEVIR_5G132800v2"/>
</dbReference>
<dbReference type="AlphaFoldDB" id="A0A4V6D6D3"/>
<gene>
    <name evidence="2" type="ORF">SEVIR_5G132800v2</name>
</gene>
<evidence type="ECO:0000313" key="2">
    <source>
        <dbReference type="EMBL" id="TKW13926.1"/>
    </source>
</evidence>
<dbReference type="EMBL" id="CM016556">
    <property type="protein sequence ID" value="TKW13926.1"/>
    <property type="molecule type" value="Genomic_DNA"/>
</dbReference>
<proteinExistence type="predicted"/>
<dbReference type="Proteomes" id="UP000298652">
    <property type="component" value="Chromosome 5"/>
</dbReference>
<dbReference type="InterPro" id="IPR005174">
    <property type="entry name" value="KIB1-4_b-propeller"/>
</dbReference>
<evidence type="ECO:0000259" key="1">
    <source>
        <dbReference type="Pfam" id="PF03478"/>
    </source>
</evidence>
<accession>A0A4V6D6D3</accession>
<reference evidence="2" key="1">
    <citation type="submission" date="2019-03" db="EMBL/GenBank/DDBJ databases">
        <title>WGS assembly of Setaria viridis.</title>
        <authorList>
            <person name="Huang P."/>
            <person name="Jenkins J."/>
            <person name="Grimwood J."/>
            <person name="Barry K."/>
            <person name="Healey A."/>
            <person name="Mamidi S."/>
            <person name="Sreedasyam A."/>
            <person name="Shu S."/>
            <person name="Feldman M."/>
            <person name="Wu J."/>
            <person name="Yu Y."/>
            <person name="Chen C."/>
            <person name="Johnson J."/>
            <person name="Rokhsar D."/>
            <person name="Baxter I."/>
            <person name="Schmutz J."/>
            <person name="Brutnell T."/>
            <person name="Kellogg E."/>
        </authorList>
    </citation>
    <scope>NUCLEOTIDE SEQUENCE [LARGE SCALE GENOMIC DNA]</scope>
</reference>
<protein>
    <recommendedName>
        <fullName evidence="1">KIB1-4 beta-propeller domain-containing protein</fullName>
    </recommendedName>
</protein>
<feature type="domain" description="KIB1-4 beta-propeller" evidence="1">
    <location>
        <begin position="55"/>
        <end position="147"/>
    </location>
</feature>
<sequence length="200" mass="22848">MNSRLSPFTSCWKMDLVDLGAYNSNNFNRILVETEVSTLWFASPAVDGDHELPMAGFLVESQGELMLVRRYMEADRLTNRFQVLRLRVQQLDAYPVLHSWEEVPVPDLGGQMLFVARGCSRSYNTEDFRGMKDGVYFLADVEWFAEEWEEMDAEGRGRLARDAGIWVNPPGCTIPIFLMPNQLDDCFGHSSSFWLFPGCA</sequence>
<keyword evidence="3" id="KW-1185">Reference proteome</keyword>
<organism evidence="2 3">
    <name type="scientific">Setaria viridis</name>
    <name type="common">Green bristlegrass</name>
    <name type="synonym">Setaria italica subsp. viridis</name>
    <dbReference type="NCBI Taxonomy" id="4556"/>
    <lineage>
        <taxon>Eukaryota</taxon>
        <taxon>Viridiplantae</taxon>
        <taxon>Streptophyta</taxon>
        <taxon>Embryophyta</taxon>
        <taxon>Tracheophyta</taxon>
        <taxon>Spermatophyta</taxon>
        <taxon>Magnoliopsida</taxon>
        <taxon>Liliopsida</taxon>
        <taxon>Poales</taxon>
        <taxon>Poaceae</taxon>
        <taxon>PACMAD clade</taxon>
        <taxon>Panicoideae</taxon>
        <taxon>Panicodae</taxon>
        <taxon>Paniceae</taxon>
        <taxon>Cenchrinae</taxon>
        <taxon>Setaria</taxon>
    </lineage>
</organism>